<dbReference type="InterPro" id="IPR029063">
    <property type="entry name" value="SAM-dependent_MTases_sf"/>
</dbReference>
<dbReference type="Pfam" id="PF02384">
    <property type="entry name" value="N6_Mtase"/>
    <property type="match status" value="1"/>
</dbReference>
<sequence length="667" mass="76422">MTTEDIIIEDNQLVCVLTDKPKKATSQEKNIQSIILMLSEEYGFDLKNIARDVNIVFVDPDTGKSKKQKVEVVVYKDNAEQNQENILRIAAIQDEKIKENDKKKGVTITLENALAALDNCDFGLWTNGNDLKYLQKEDDDYNFDFKFTDISDFPGNGETIEDIDRADRSHSRKPANDSLIKVFKRSHDYIYGNEGRKKDAFWQLLYLIFCKLYDEKRRFKCIETGESYRKKFWVGIKEKNTDEGRRAVAKRIKDIFEELKQDGTFSDVFDGNEAIALTDKGLAFIASELAKYSFLDATVDVKGLAYETIVSNTLKQEAGQFFTPRNIVRAMVEMLNPNENSRVLDPACGSGGFLVMVLEHVRKQIAKELYPDLDDVILVEKFNTYEVNERVRQYAETNIYGFDFDPDLKKAARMNMVMAGDGHANIFHVNSLDYPDWEDPTELNKIKVSIKLSLERMADIDNNYTDDARGKFDMIFTNPPFGAKVKVEKEIADKYFLSKYSDAPEVLFIEACYNLLKQGGKMAIVLPDGILGNPNTLPVREWILENFKILASVDLAIEAFLPQVGVQASLLFLQKKTDNEKSIARETVEDYEVFMAIAEKLGKDRRGNPIYVRDEDGAEILFTVDNKYVVTNKDNGLELRIRREKQKMLDDDLPKIVEEFIKFSNIL</sequence>
<evidence type="ECO:0000256" key="1">
    <source>
        <dbReference type="ARBA" id="ARBA00006594"/>
    </source>
</evidence>
<evidence type="ECO:0000256" key="7">
    <source>
        <dbReference type="ARBA" id="ARBA00047942"/>
    </source>
</evidence>
<feature type="domain" description="Type I restriction enzyme R protein N-terminal" evidence="9">
    <location>
        <begin position="31"/>
        <end position="143"/>
    </location>
</feature>
<comment type="similarity">
    <text evidence="1">Belongs to the N(4)/N(6)-methyltransferase family.</text>
</comment>
<evidence type="ECO:0000256" key="3">
    <source>
        <dbReference type="ARBA" id="ARBA00022603"/>
    </source>
</evidence>
<dbReference type="NCBIfam" id="NF047738">
    <property type="entry name" value="antiphage_MADS2"/>
    <property type="match status" value="1"/>
</dbReference>
<evidence type="ECO:0000259" key="8">
    <source>
        <dbReference type="Pfam" id="PF02384"/>
    </source>
</evidence>
<dbReference type="GO" id="GO:0003677">
    <property type="term" value="F:DNA binding"/>
    <property type="evidence" value="ECO:0007669"/>
    <property type="project" value="InterPro"/>
</dbReference>
<dbReference type="InterPro" id="IPR029464">
    <property type="entry name" value="HSDR_N"/>
</dbReference>
<dbReference type="CDD" id="cd02440">
    <property type="entry name" value="AdoMet_MTases"/>
    <property type="match status" value="1"/>
</dbReference>
<evidence type="ECO:0000256" key="2">
    <source>
        <dbReference type="ARBA" id="ARBA00011900"/>
    </source>
</evidence>
<dbReference type="Gene3D" id="1.20.1260.30">
    <property type="match status" value="1"/>
</dbReference>
<dbReference type="PRINTS" id="PR00507">
    <property type="entry name" value="N12N6MTFRASE"/>
</dbReference>
<keyword evidence="3 10" id="KW-0489">Methyltransferase</keyword>
<dbReference type="EMBL" id="AP031573">
    <property type="protein sequence ID" value="BFM44018.1"/>
    <property type="molecule type" value="Genomic_DNA"/>
</dbReference>
<name>A0AAT9H3H5_9FLAO</name>
<dbReference type="GO" id="GO:0009307">
    <property type="term" value="P:DNA restriction-modification system"/>
    <property type="evidence" value="ECO:0007669"/>
    <property type="project" value="UniProtKB-KW"/>
</dbReference>
<dbReference type="Gene3D" id="3.40.50.150">
    <property type="entry name" value="Vaccinia Virus protein VP39"/>
    <property type="match status" value="1"/>
</dbReference>
<keyword evidence="4" id="KW-0808">Transferase</keyword>
<proteinExistence type="inferred from homology"/>
<dbReference type="InterPro" id="IPR052916">
    <property type="entry name" value="Type-I_RE_MTase_Subunit"/>
</dbReference>
<protein>
    <recommendedName>
        <fullName evidence="2">site-specific DNA-methyltransferase (adenine-specific)</fullName>
        <ecNumber evidence="2">2.1.1.72</ecNumber>
    </recommendedName>
</protein>
<evidence type="ECO:0000259" key="9">
    <source>
        <dbReference type="Pfam" id="PF13588"/>
    </source>
</evidence>
<evidence type="ECO:0000256" key="4">
    <source>
        <dbReference type="ARBA" id="ARBA00022679"/>
    </source>
</evidence>
<dbReference type="AlphaFoldDB" id="A0AAT9H3H5"/>
<evidence type="ECO:0000256" key="6">
    <source>
        <dbReference type="ARBA" id="ARBA00022747"/>
    </source>
</evidence>
<dbReference type="GO" id="GO:0008170">
    <property type="term" value="F:N-methyltransferase activity"/>
    <property type="evidence" value="ECO:0007669"/>
    <property type="project" value="InterPro"/>
</dbReference>
<dbReference type="Pfam" id="PF13588">
    <property type="entry name" value="HSDR_N_2"/>
    <property type="match status" value="1"/>
</dbReference>
<keyword evidence="5" id="KW-0949">S-adenosyl-L-methionine</keyword>
<dbReference type="EC" id="2.1.1.72" evidence="2"/>
<feature type="domain" description="DNA methylase adenine-specific" evidence="8">
    <location>
        <begin position="300"/>
        <end position="598"/>
    </location>
</feature>
<dbReference type="PANTHER" id="PTHR42998">
    <property type="entry name" value="TYPE I RESTRICTION ENZYME HINDVIIP M PROTEIN-RELATED"/>
    <property type="match status" value="1"/>
</dbReference>
<dbReference type="RefSeq" id="WP_369615169.1">
    <property type="nucleotide sequence ID" value="NZ_AP031573.1"/>
</dbReference>
<dbReference type="InterPro" id="IPR003356">
    <property type="entry name" value="DNA_methylase_A-5"/>
</dbReference>
<evidence type="ECO:0000256" key="5">
    <source>
        <dbReference type="ARBA" id="ARBA00022691"/>
    </source>
</evidence>
<accession>A0AAT9H3H5</accession>
<gene>
    <name evidence="10" type="ORF">CFS9_26590</name>
</gene>
<dbReference type="PANTHER" id="PTHR42998:SF1">
    <property type="entry name" value="TYPE I RESTRICTION ENZYME HINDI METHYLASE SUBUNIT"/>
    <property type="match status" value="1"/>
</dbReference>
<dbReference type="GO" id="GO:0032259">
    <property type="term" value="P:methylation"/>
    <property type="evidence" value="ECO:0007669"/>
    <property type="project" value="UniProtKB-KW"/>
</dbReference>
<organism evidence="10">
    <name type="scientific">Flavobacterium sp. CFS9</name>
    <dbReference type="NCBI Taxonomy" id="3143118"/>
    <lineage>
        <taxon>Bacteria</taxon>
        <taxon>Pseudomonadati</taxon>
        <taxon>Bacteroidota</taxon>
        <taxon>Flavobacteriia</taxon>
        <taxon>Flavobacteriales</taxon>
        <taxon>Flavobacteriaceae</taxon>
        <taxon>Flavobacterium</taxon>
    </lineage>
</organism>
<reference evidence="10" key="1">
    <citation type="submission" date="2024-05" db="EMBL/GenBank/DDBJ databases">
        <title>Whole-Genome Sequence of CFS9, a Potential Fish Probiotic Isolated from the Body Surface of Silurus asotus.</title>
        <authorList>
            <person name="Kojima M."/>
            <person name="Tobioka K."/>
            <person name="Yokota K."/>
            <person name="Nakatani H."/>
            <person name="Hori K."/>
            <person name="Tamaru Y."/>
            <person name="Okazaki F."/>
        </authorList>
    </citation>
    <scope>NUCLEOTIDE SEQUENCE</scope>
    <source>
        <strain evidence="10">CFS9</strain>
    </source>
</reference>
<keyword evidence="6" id="KW-0680">Restriction system</keyword>
<dbReference type="GO" id="GO:0009007">
    <property type="term" value="F:site-specific DNA-methyltransferase (adenine-specific) activity"/>
    <property type="evidence" value="ECO:0007669"/>
    <property type="project" value="UniProtKB-EC"/>
</dbReference>
<dbReference type="InterPro" id="IPR038333">
    <property type="entry name" value="T1MK-like_N_sf"/>
</dbReference>
<dbReference type="PROSITE" id="PS00092">
    <property type="entry name" value="N6_MTASE"/>
    <property type="match status" value="1"/>
</dbReference>
<dbReference type="InterPro" id="IPR002052">
    <property type="entry name" value="DNA_methylase_N6_adenine_CS"/>
</dbReference>
<comment type="catalytic activity">
    <reaction evidence="7">
        <text>a 2'-deoxyadenosine in DNA + S-adenosyl-L-methionine = an N(6)-methyl-2'-deoxyadenosine in DNA + S-adenosyl-L-homocysteine + H(+)</text>
        <dbReference type="Rhea" id="RHEA:15197"/>
        <dbReference type="Rhea" id="RHEA-COMP:12418"/>
        <dbReference type="Rhea" id="RHEA-COMP:12419"/>
        <dbReference type="ChEBI" id="CHEBI:15378"/>
        <dbReference type="ChEBI" id="CHEBI:57856"/>
        <dbReference type="ChEBI" id="CHEBI:59789"/>
        <dbReference type="ChEBI" id="CHEBI:90615"/>
        <dbReference type="ChEBI" id="CHEBI:90616"/>
        <dbReference type="EC" id="2.1.1.72"/>
    </reaction>
</comment>
<dbReference type="SUPFAM" id="SSF53335">
    <property type="entry name" value="S-adenosyl-L-methionine-dependent methyltransferases"/>
    <property type="match status" value="1"/>
</dbReference>
<evidence type="ECO:0000313" key="10">
    <source>
        <dbReference type="EMBL" id="BFM44018.1"/>
    </source>
</evidence>